<dbReference type="EMBL" id="JBHSWU010001385">
    <property type="protein sequence ID" value="MFC6726777.1"/>
    <property type="molecule type" value="Genomic_DNA"/>
</dbReference>
<dbReference type="Proteomes" id="UP001596328">
    <property type="component" value="Unassembled WGS sequence"/>
</dbReference>
<dbReference type="NCBIfam" id="NF038145">
    <property type="entry name" value="Hvo_1808_fam"/>
    <property type="match status" value="1"/>
</dbReference>
<sequence>ADPDADRLGWEGGYWYNESVAVDESDGLNDSELAAVVNRTMARVELIRGLEFEERVPVEVVLRSEFQRSQSGGTTPASVRRFDNAKFEALFMINESTESIGVQRTNSGVSVGGYYSPSQDRIVVVSDTETPTVDASTLAHELVHGLQDQQFDLSKVTSETRRGNNAVDGLVEGDANLVQYAFDRRCGAEWDCLGDGSGTTGASG</sequence>
<evidence type="ECO:0000313" key="2">
    <source>
        <dbReference type="Proteomes" id="UP001596328"/>
    </source>
</evidence>
<gene>
    <name evidence="1" type="ORF">ACFQE1_20865</name>
</gene>
<protein>
    <submittedName>
        <fullName evidence="1">Hvo_1808 family surface protein</fullName>
    </submittedName>
</protein>
<comment type="caution">
    <text evidence="1">The sequence shown here is derived from an EMBL/GenBank/DDBJ whole genome shotgun (WGS) entry which is preliminary data.</text>
</comment>
<feature type="non-terminal residue" evidence="1">
    <location>
        <position position="1"/>
    </location>
</feature>
<evidence type="ECO:0000313" key="1">
    <source>
        <dbReference type="EMBL" id="MFC6726777.1"/>
    </source>
</evidence>
<reference evidence="1 2" key="1">
    <citation type="journal article" date="2019" name="Int. J. Syst. Evol. Microbiol.">
        <title>The Global Catalogue of Microorganisms (GCM) 10K type strain sequencing project: providing services to taxonomists for standard genome sequencing and annotation.</title>
        <authorList>
            <consortium name="The Broad Institute Genomics Platform"/>
            <consortium name="The Broad Institute Genome Sequencing Center for Infectious Disease"/>
            <person name="Wu L."/>
            <person name="Ma J."/>
        </authorList>
    </citation>
    <scope>NUCLEOTIDE SEQUENCE [LARGE SCALE GENOMIC DNA]</scope>
    <source>
        <strain evidence="1 2">NBRC 111368</strain>
    </source>
</reference>
<name>A0ABD5S683_9EURY</name>
<organism evidence="1 2">
    <name type="scientific">Halobium palmae</name>
    <dbReference type="NCBI Taxonomy" id="1776492"/>
    <lineage>
        <taxon>Archaea</taxon>
        <taxon>Methanobacteriati</taxon>
        <taxon>Methanobacteriota</taxon>
        <taxon>Stenosarchaea group</taxon>
        <taxon>Halobacteria</taxon>
        <taxon>Halobacteriales</taxon>
        <taxon>Haloferacaceae</taxon>
        <taxon>Halobium</taxon>
    </lineage>
</organism>
<keyword evidence="2" id="KW-1185">Reference proteome</keyword>
<feature type="non-terminal residue" evidence="1">
    <location>
        <position position="204"/>
    </location>
</feature>
<dbReference type="AlphaFoldDB" id="A0ABD5S683"/>
<dbReference type="Gene3D" id="1.10.10.2910">
    <property type="match status" value="1"/>
</dbReference>
<accession>A0ABD5S683</accession>
<dbReference type="InterPro" id="IPR047792">
    <property type="entry name" value="Hvo_1808-like"/>
</dbReference>
<proteinExistence type="predicted"/>